<protein>
    <recommendedName>
        <fullName evidence="4">CobQ/CobB/MinD/ParA nucleotide binding domain-containing protein</fullName>
    </recommendedName>
</protein>
<dbReference type="Proteomes" id="UP000523139">
    <property type="component" value="Unassembled WGS sequence"/>
</dbReference>
<keyword evidence="3" id="KW-1185">Reference proteome</keyword>
<dbReference type="RefSeq" id="WP_168888486.1">
    <property type="nucleotide sequence ID" value="NZ_JABAHY010000019.1"/>
</dbReference>
<evidence type="ECO:0000256" key="1">
    <source>
        <dbReference type="SAM" id="MobiDB-lite"/>
    </source>
</evidence>
<feature type="region of interest" description="Disordered" evidence="1">
    <location>
        <begin position="1"/>
        <end position="24"/>
    </location>
</feature>
<gene>
    <name evidence="2" type="ORF">HGQ17_13555</name>
</gene>
<dbReference type="PANTHER" id="PTHR43384">
    <property type="entry name" value="SEPTUM SITE-DETERMINING PROTEIN MIND HOMOLOG, CHLOROPLASTIC-RELATED"/>
    <property type="match status" value="1"/>
</dbReference>
<dbReference type="InterPro" id="IPR050625">
    <property type="entry name" value="ParA/MinD_ATPase"/>
</dbReference>
<dbReference type="AlphaFoldDB" id="A0A7X8YF67"/>
<dbReference type="GO" id="GO:0009898">
    <property type="term" value="C:cytoplasmic side of plasma membrane"/>
    <property type="evidence" value="ECO:0007669"/>
    <property type="project" value="TreeGrafter"/>
</dbReference>
<dbReference type="PANTHER" id="PTHR43384:SF11">
    <property type="entry name" value="SEPTUM SITE DETERMINING PROTEIN"/>
    <property type="match status" value="1"/>
</dbReference>
<organism evidence="2 3">
    <name type="scientific">Nesterenkonia sedimenti</name>
    <dbReference type="NCBI Taxonomy" id="1463632"/>
    <lineage>
        <taxon>Bacteria</taxon>
        <taxon>Bacillati</taxon>
        <taxon>Actinomycetota</taxon>
        <taxon>Actinomycetes</taxon>
        <taxon>Micrococcales</taxon>
        <taxon>Micrococcaceae</taxon>
        <taxon>Nesterenkonia</taxon>
    </lineage>
</organism>
<dbReference type="GO" id="GO:0005524">
    <property type="term" value="F:ATP binding"/>
    <property type="evidence" value="ECO:0007669"/>
    <property type="project" value="TreeGrafter"/>
</dbReference>
<dbReference type="GO" id="GO:0051782">
    <property type="term" value="P:negative regulation of cell division"/>
    <property type="evidence" value="ECO:0007669"/>
    <property type="project" value="TreeGrafter"/>
</dbReference>
<accession>A0A7X8YF67</accession>
<comment type="caution">
    <text evidence="2">The sequence shown here is derived from an EMBL/GenBank/DDBJ whole genome shotgun (WGS) entry which is preliminary data.</text>
</comment>
<dbReference type="GO" id="GO:0016887">
    <property type="term" value="F:ATP hydrolysis activity"/>
    <property type="evidence" value="ECO:0007669"/>
    <property type="project" value="TreeGrafter"/>
</dbReference>
<evidence type="ECO:0000313" key="3">
    <source>
        <dbReference type="Proteomes" id="UP000523139"/>
    </source>
</evidence>
<evidence type="ECO:0000313" key="2">
    <source>
        <dbReference type="EMBL" id="NLS11002.1"/>
    </source>
</evidence>
<dbReference type="EMBL" id="JABAHY010000019">
    <property type="protein sequence ID" value="NLS11002.1"/>
    <property type="molecule type" value="Genomic_DNA"/>
</dbReference>
<dbReference type="InterPro" id="IPR027417">
    <property type="entry name" value="P-loop_NTPase"/>
</dbReference>
<sequence length="367" mass="38360">MGDKQTTTPARRRERRGDGEQDESSVLLVARDQQLADDLSLIAAVVGVRLDLFHDWAQVEQPVEALAVICSAETLPPSEQQAEATLLAGHATEAVWAAAAQMPGLTPVPLPAGERWLTEYLSARVLDRAQGQVIAVAGAAGGAGATTFAYLCAAELAVRGSNPLLVDAVAGPSSGAADLVRTARSTGELTGGDLDWTRLCRIEGELSPAHLHTAVPLRDGIGMLTGTGPTAELTGMLGPAVSAGRRAFDVVVVDIGQRAEMLTALGEQVDELVIVTRASRRGVDAADHLLSWAKPRTPRIVLNGACAPGWSPTDVEEALGVPVATDLPEQRWLRKADDLADAYELLRSRRGAGIIAGLLQAVGAAHG</sequence>
<dbReference type="Gene3D" id="3.40.50.300">
    <property type="entry name" value="P-loop containing nucleotide triphosphate hydrolases"/>
    <property type="match status" value="1"/>
</dbReference>
<dbReference type="GO" id="GO:0005829">
    <property type="term" value="C:cytosol"/>
    <property type="evidence" value="ECO:0007669"/>
    <property type="project" value="TreeGrafter"/>
</dbReference>
<name>A0A7X8YF67_9MICC</name>
<proteinExistence type="predicted"/>
<reference evidence="2 3" key="1">
    <citation type="submission" date="2020-04" db="EMBL/GenBank/DDBJ databases">
        <title>Nesterenkonia sp. nov., isolated from marine sediment.</title>
        <authorList>
            <person name="Zhang G."/>
        </authorList>
    </citation>
    <scope>NUCLEOTIDE SEQUENCE [LARGE SCALE GENOMIC DNA]</scope>
    <source>
        <strain evidence="2 3">MY13</strain>
    </source>
</reference>
<dbReference type="SUPFAM" id="SSF52540">
    <property type="entry name" value="P-loop containing nucleoside triphosphate hydrolases"/>
    <property type="match status" value="1"/>
</dbReference>
<evidence type="ECO:0008006" key="4">
    <source>
        <dbReference type="Google" id="ProtNLM"/>
    </source>
</evidence>